<evidence type="ECO:0000313" key="2">
    <source>
        <dbReference type="EMBL" id="KAK3497944.1"/>
    </source>
</evidence>
<feature type="compositionally biased region" description="Pro residues" evidence="1">
    <location>
        <begin position="150"/>
        <end position="171"/>
    </location>
</feature>
<dbReference type="AlphaFoldDB" id="A0AAJ0IDW2"/>
<feature type="compositionally biased region" description="Basic residues" evidence="1">
    <location>
        <begin position="182"/>
        <end position="195"/>
    </location>
</feature>
<gene>
    <name evidence="2" type="ORF">B0T23DRAFT_403011</name>
</gene>
<evidence type="ECO:0000313" key="3">
    <source>
        <dbReference type="Proteomes" id="UP001285908"/>
    </source>
</evidence>
<keyword evidence="3" id="KW-1185">Reference proteome</keyword>
<name>A0AAJ0IDW2_9PEZI</name>
<evidence type="ECO:0000256" key="1">
    <source>
        <dbReference type="SAM" id="MobiDB-lite"/>
    </source>
</evidence>
<feature type="compositionally biased region" description="Gly residues" evidence="1">
    <location>
        <begin position="97"/>
        <end position="148"/>
    </location>
</feature>
<comment type="caution">
    <text evidence="2">The sequence shown here is derived from an EMBL/GenBank/DDBJ whole genome shotgun (WGS) entry which is preliminary data.</text>
</comment>
<sequence length="195" mass="20320">MCVKDYPIYACGKELFPGPAPSREYPCGKNCKSWEIGRYQSEQYCMSPRCDVCIQKIQPKTAKWTDPQHSRYYDSYGTVPPVSGGGGDGQVDPGYGDPSGYGGYGGGGGGGQVDPGYGGGGYGGGDPSGYGGYGGGDPSGSGYGGGGSVPPNPMPRPNPNPFAGDNPPPLPSWLRDDVEKKGSKKSKGKSHRKHR</sequence>
<organism evidence="2 3">
    <name type="scientific">Neurospora hispaniola</name>
    <dbReference type="NCBI Taxonomy" id="588809"/>
    <lineage>
        <taxon>Eukaryota</taxon>
        <taxon>Fungi</taxon>
        <taxon>Dikarya</taxon>
        <taxon>Ascomycota</taxon>
        <taxon>Pezizomycotina</taxon>
        <taxon>Sordariomycetes</taxon>
        <taxon>Sordariomycetidae</taxon>
        <taxon>Sordariales</taxon>
        <taxon>Sordariaceae</taxon>
        <taxon>Neurospora</taxon>
    </lineage>
</organism>
<proteinExistence type="predicted"/>
<dbReference type="GeneID" id="87876362"/>
<reference evidence="2 3" key="1">
    <citation type="journal article" date="2023" name="Mol. Phylogenet. Evol.">
        <title>Genome-scale phylogeny and comparative genomics of the fungal order Sordariales.</title>
        <authorList>
            <person name="Hensen N."/>
            <person name="Bonometti L."/>
            <person name="Westerberg I."/>
            <person name="Brannstrom I.O."/>
            <person name="Guillou S."/>
            <person name="Cros-Aarteil S."/>
            <person name="Calhoun S."/>
            <person name="Haridas S."/>
            <person name="Kuo A."/>
            <person name="Mondo S."/>
            <person name="Pangilinan J."/>
            <person name="Riley R."/>
            <person name="LaButti K."/>
            <person name="Andreopoulos B."/>
            <person name="Lipzen A."/>
            <person name="Chen C."/>
            <person name="Yan M."/>
            <person name="Daum C."/>
            <person name="Ng V."/>
            <person name="Clum A."/>
            <person name="Steindorff A."/>
            <person name="Ohm R.A."/>
            <person name="Martin F."/>
            <person name="Silar P."/>
            <person name="Natvig D.O."/>
            <person name="Lalanne C."/>
            <person name="Gautier V."/>
            <person name="Ament-Velasquez S.L."/>
            <person name="Kruys A."/>
            <person name="Hutchinson M.I."/>
            <person name="Powell A.J."/>
            <person name="Barry K."/>
            <person name="Miller A.N."/>
            <person name="Grigoriev I.V."/>
            <person name="Debuchy R."/>
            <person name="Gladieux P."/>
            <person name="Hiltunen Thoren M."/>
            <person name="Johannesson H."/>
        </authorList>
    </citation>
    <scope>NUCLEOTIDE SEQUENCE [LARGE SCALE GENOMIC DNA]</scope>
    <source>
        <strain evidence="2 3">FGSC 10403</strain>
    </source>
</reference>
<dbReference type="EMBL" id="JAULSX010000002">
    <property type="protein sequence ID" value="KAK3497944.1"/>
    <property type="molecule type" value="Genomic_DNA"/>
</dbReference>
<protein>
    <submittedName>
        <fullName evidence="2">Uncharacterized protein</fullName>
    </submittedName>
</protein>
<accession>A0AAJ0IDW2</accession>
<dbReference type="Proteomes" id="UP001285908">
    <property type="component" value="Unassembled WGS sequence"/>
</dbReference>
<feature type="region of interest" description="Disordered" evidence="1">
    <location>
        <begin position="75"/>
        <end position="195"/>
    </location>
</feature>
<dbReference type="RefSeq" id="XP_062696208.1">
    <property type="nucleotide sequence ID" value="XM_062838740.1"/>
</dbReference>